<dbReference type="InterPro" id="IPR011059">
    <property type="entry name" value="Metal-dep_hydrolase_composite"/>
</dbReference>
<dbReference type="Gene3D" id="2.30.40.10">
    <property type="entry name" value="Urease, subunit C, domain 1"/>
    <property type="match status" value="1"/>
</dbReference>
<keyword evidence="3" id="KW-1185">Reference proteome</keyword>
<dbReference type="Gene3D" id="3.20.20.140">
    <property type="entry name" value="Metal-dependent hydrolases"/>
    <property type="match status" value="2"/>
</dbReference>
<dbReference type="PANTHER" id="PTHR11647:SF1">
    <property type="entry name" value="COLLAPSIN RESPONSE MEDIATOR PROTEIN"/>
    <property type="match status" value="1"/>
</dbReference>
<name>A0ABV7XCY3_9SPHN</name>
<accession>A0ABV7XCY3</accession>
<dbReference type="InterPro" id="IPR013108">
    <property type="entry name" value="Amidohydro_3"/>
</dbReference>
<dbReference type="EMBL" id="JBHRXV010000009">
    <property type="protein sequence ID" value="MFC3712883.1"/>
    <property type="molecule type" value="Genomic_DNA"/>
</dbReference>
<evidence type="ECO:0000313" key="2">
    <source>
        <dbReference type="EMBL" id="MFC3712883.1"/>
    </source>
</evidence>
<dbReference type="SUPFAM" id="SSF51556">
    <property type="entry name" value="Metallo-dependent hydrolases"/>
    <property type="match status" value="1"/>
</dbReference>
<protein>
    <submittedName>
        <fullName evidence="2">Amidohydrolase family protein</fullName>
    </submittedName>
</protein>
<feature type="domain" description="Amidohydrolase 3" evidence="1">
    <location>
        <begin position="45"/>
        <end position="278"/>
    </location>
</feature>
<evidence type="ECO:0000313" key="3">
    <source>
        <dbReference type="Proteomes" id="UP001595615"/>
    </source>
</evidence>
<dbReference type="PANTHER" id="PTHR11647">
    <property type="entry name" value="HYDRANTOINASE/DIHYDROPYRIMIDINASE FAMILY MEMBER"/>
    <property type="match status" value="1"/>
</dbReference>
<dbReference type="RefSeq" id="WP_380860641.1">
    <property type="nucleotide sequence ID" value="NZ_JBHRXV010000009.1"/>
</dbReference>
<dbReference type="Proteomes" id="UP001595615">
    <property type="component" value="Unassembled WGS sequence"/>
</dbReference>
<reference evidence="3" key="1">
    <citation type="journal article" date="2019" name="Int. J. Syst. Evol. Microbiol.">
        <title>The Global Catalogue of Microorganisms (GCM) 10K type strain sequencing project: providing services to taxonomists for standard genome sequencing and annotation.</title>
        <authorList>
            <consortium name="The Broad Institute Genomics Platform"/>
            <consortium name="The Broad Institute Genome Sequencing Center for Infectious Disease"/>
            <person name="Wu L."/>
            <person name="Ma J."/>
        </authorList>
    </citation>
    <scope>NUCLEOTIDE SEQUENCE [LARGE SCALE GENOMIC DNA]</scope>
    <source>
        <strain evidence="3">KCTC 42644</strain>
    </source>
</reference>
<dbReference type="InterPro" id="IPR050378">
    <property type="entry name" value="Metallo-dep_Hydrolases_sf"/>
</dbReference>
<dbReference type="Pfam" id="PF07969">
    <property type="entry name" value="Amidohydro_3"/>
    <property type="match status" value="2"/>
</dbReference>
<feature type="domain" description="Amidohydrolase 3" evidence="1">
    <location>
        <begin position="432"/>
        <end position="551"/>
    </location>
</feature>
<organism evidence="2 3">
    <name type="scientific">Sphingoaurantiacus capsulatus</name>
    <dbReference type="NCBI Taxonomy" id="1771310"/>
    <lineage>
        <taxon>Bacteria</taxon>
        <taxon>Pseudomonadati</taxon>
        <taxon>Pseudomonadota</taxon>
        <taxon>Alphaproteobacteria</taxon>
        <taxon>Sphingomonadales</taxon>
        <taxon>Sphingosinicellaceae</taxon>
        <taxon>Sphingoaurantiacus</taxon>
    </lineage>
</organism>
<comment type="caution">
    <text evidence="2">The sequence shown here is derived from an EMBL/GenBank/DDBJ whole genome shotgun (WGS) entry which is preliminary data.</text>
</comment>
<gene>
    <name evidence="2" type="ORF">ACFOMD_09895</name>
</gene>
<sequence>MTQILIRGGTVVDGTGAPAYRGDVRVRDGVIDAVAPALTAEDGDRVVEADGCFVTPGFIECHTHMDAVMWWQPSLDPLPGYGVTTAVIGNCGFTAAPISTIPEVREEMVKIFSFFEEVPTKPFLESLPWDWQTWSEYKRSVEANAKTAANIAGYAGHIAIRLTVMGMDAWDRAATPAEIEKMAALLEDALQAGAIGLSSNFMDHDSKDRPVPSLQADDAEISAFFDVLERYPGSSMQLILDTFFHLKAPETMERLARLARGRNVRLQLAGAGALLNFQKGIRDKLWELNAKFKAEGLDFWPSFAHVPPTTALNFFSSSSFAQANEYVWHEVVQAKSIEEKTALITSEEWRARARDSWDNKAFKQSLVANPHMMILNDSETGAGPLGLTLRQLADQEGKHPADALADWVLANGFQSIVSREPHAMDDKLTIQMLKDDQTVGGISDAGAHGQMLCGGGENILFFTKFVKNGDLTIEEAVHVQTGKQAEHFNFTDRGVIKPGYKADIAVFDIDEVETRPLKRVFDVPDGDGGMTWRFSRDAAPMRLTLVNGVPTFENGQFTEAFPGKVIGPTITSKAAAEAA</sequence>
<proteinExistence type="predicted"/>
<dbReference type="InterPro" id="IPR032466">
    <property type="entry name" value="Metal_Hydrolase"/>
</dbReference>
<dbReference type="SUPFAM" id="SSF51338">
    <property type="entry name" value="Composite domain of metallo-dependent hydrolases"/>
    <property type="match status" value="1"/>
</dbReference>
<evidence type="ECO:0000259" key="1">
    <source>
        <dbReference type="Pfam" id="PF07969"/>
    </source>
</evidence>